<dbReference type="InterPro" id="IPR007330">
    <property type="entry name" value="MIT_dom"/>
</dbReference>
<dbReference type="InterPro" id="IPR026713">
    <property type="entry name" value="CRACD-like"/>
</dbReference>
<reference evidence="3" key="1">
    <citation type="submission" date="2022-08" db="EMBL/GenBank/DDBJ databases">
        <title>Genome sequencing of akame (Lates japonicus).</title>
        <authorList>
            <person name="Hashiguchi Y."/>
            <person name="Takahashi H."/>
        </authorList>
    </citation>
    <scope>NUCLEOTIDE SEQUENCE</scope>
    <source>
        <strain evidence="3">Kochi</strain>
    </source>
</reference>
<feature type="region of interest" description="Disordered" evidence="1">
    <location>
        <begin position="547"/>
        <end position="590"/>
    </location>
</feature>
<dbReference type="CDD" id="cd02685">
    <property type="entry name" value="MIT_C"/>
    <property type="match status" value="1"/>
</dbReference>
<feature type="compositionally biased region" description="Low complexity" evidence="1">
    <location>
        <begin position="1120"/>
        <end position="1131"/>
    </location>
</feature>
<dbReference type="PANTHER" id="PTHR47743">
    <property type="entry name" value="KIAA1210 / KIAA1211 FAMILY MEMBER"/>
    <property type="match status" value="1"/>
</dbReference>
<feature type="compositionally biased region" description="Basic and acidic residues" evidence="1">
    <location>
        <begin position="1235"/>
        <end position="1245"/>
    </location>
</feature>
<feature type="region of interest" description="Disordered" evidence="1">
    <location>
        <begin position="716"/>
        <end position="791"/>
    </location>
</feature>
<feature type="compositionally biased region" description="Polar residues" evidence="1">
    <location>
        <begin position="294"/>
        <end position="303"/>
    </location>
</feature>
<feature type="compositionally biased region" description="Basic and acidic residues" evidence="1">
    <location>
        <begin position="849"/>
        <end position="860"/>
    </location>
</feature>
<feature type="region of interest" description="Disordered" evidence="1">
    <location>
        <begin position="387"/>
        <end position="453"/>
    </location>
</feature>
<feature type="compositionally biased region" description="Basic and acidic residues" evidence="1">
    <location>
        <begin position="1141"/>
        <end position="1153"/>
    </location>
</feature>
<dbReference type="CDD" id="cd02683">
    <property type="entry name" value="MIT_1"/>
    <property type="match status" value="1"/>
</dbReference>
<feature type="compositionally biased region" description="Polar residues" evidence="1">
    <location>
        <begin position="564"/>
        <end position="574"/>
    </location>
</feature>
<feature type="region of interest" description="Disordered" evidence="1">
    <location>
        <begin position="969"/>
        <end position="1161"/>
    </location>
</feature>
<comment type="caution">
    <text evidence="3">The sequence shown here is derived from an EMBL/GenBank/DDBJ whole genome shotgun (WGS) entry which is preliminary data.</text>
</comment>
<feature type="compositionally biased region" description="Polar residues" evidence="1">
    <location>
        <begin position="1091"/>
        <end position="1101"/>
    </location>
</feature>
<feature type="region of interest" description="Disordered" evidence="1">
    <location>
        <begin position="281"/>
        <end position="307"/>
    </location>
</feature>
<evidence type="ECO:0000313" key="4">
    <source>
        <dbReference type="Proteomes" id="UP001279410"/>
    </source>
</evidence>
<feature type="compositionally biased region" description="Basic and acidic residues" evidence="1">
    <location>
        <begin position="767"/>
        <end position="777"/>
    </location>
</feature>
<feature type="compositionally biased region" description="Polar residues" evidence="1">
    <location>
        <begin position="830"/>
        <end position="845"/>
    </location>
</feature>
<feature type="compositionally biased region" description="Polar residues" evidence="1">
    <location>
        <begin position="1263"/>
        <end position="1273"/>
    </location>
</feature>
<dbReference type="InterPro" id="IPR036181">
    <property type="entry name" value="MIT_dom_sf"/>
</dbReference>
<proteinExistence type="predicted"/>
<protein>
    <submittedName>
        <fullName evidence="3">Capping protein inhibiting regulator of actin dynamics</fullName>
    </submittedName>
</protein>
<feature type="compositionally biased region" description="Polar residues" evidence="1">
    <location>
        <begin position="1196"/>
        <end position="1214"/>
    </location>
</feature>
<feature type="region of interest" description="Disordered" evidence="1">
    <location>
        <begin position="1175"/>
        <end position="1292"/>
    </location>
</feature>
<dbReference type="Proteomes" id="UP001279410">
    <property type="component" value="Unassembled WGS sequence"/>
</dbReference>
<dbReference type="Pfam" id="PF15262">
    <property type="entry name" value="DUF4592"/>
    <property type="match status" value="1"/>
</dbReference>
<dbReference type="InterPro" id="IPR038113">
    <property type="entry name" value="MITD1_C_sf"/>
</dbReference>
<feature type="compositionally biased region" description="Basic residues" evidence="1">
    <location>
        <begin position="477"/>
        <end position="495"/>
    </location>
</feature>
<feature type="region of interest" description="Disordered" evidence="1">
    <location>
        <begin position="661"/>
        <end position="687"/>
    </location>
</feature>
<organism evidence="3 4">
    <name type="scientific">Lates japonicus</name>
    <name type="common">Japanese lates</name>
    <dbReference type="NCBI Taxonomy" id="270547"/>
    <lineage>
        <taxon>Eukaryota</taxon>
        <taxon>Metazoa</taxon>
        <taxon>Chordata</taxon>
        <taxon>Craniata</taxon>
        <taxon>Vertebrata</taxon>
        <taxon>Euteleostomi</taxon>
        <taxon>Actinopterygii</taxon>
        <taxon>Neopterygii</taxon>
        <taxon>Teleostei</taxon>
        <taxon>Neoteleostei</taxon>
        <taxon>Acanthomorphata</taxon>
        <taxon>Carangaria</taxon>
        <taxon>Carangaria incertae sedis</taxon>
        <taxon>Centropomidae</taxon>
        <taxon>Lates</taxon>
    </lineage>
</organism>
<sequence>MAQNHVSGMETSAVSVLKRAVELDQSGRFQESLVCYQEGIQLLMDVLKAVTDDSKRGHYREKIKGYMDRAEHIKAHVNQLKEDGKYHEQIRISEDATGYSYDALFKPYISSTLTEVWVEDPYIRHTHQLYNFLRFCEMLLKAPCKVKRIHLLTSQDEADSSQQSSALAELKESLSAQGVTLDLQYSSTIHDREIRFDNGWIIKIGRGLDYFKRPKGRFSIGYCDYDLRQDEDKQEEGKQSCCCHTSGIRPMESFSGDVEESTEDISGRKKSKLKSLKSRLFGRSKRTGGEGNAKLSQSASDITAGQGLGSDEDLVCSQGMMGSRALSHDSIFLADQVLTDTEPARVLSQENVPSKIKALQMKLQQQKMHLGPPPLVLPIRRPEDQGARLEDDSLPHSSPEVSGSDGTSQGALSKAILQPSSRPLSPIPKPALTKYVPPTSSHPPPPTISSISSVIEPPLDFSSPAQFTPCLDTSAARHRMSVKPRNQRASTKKRLAATDSRSHSHNLNNINHPDSVREEDQRLGAQDEVALETVQGEADIPITAQRLPSKSPDVAPITSEAAPKSSSLTFSQQEHALPRGAPSVSSQVLRVKPQRPADLTSSEWPHSSFIESEVKDKRVGDFEIQVMSYDRRNTLEKSGMTEDSSDKLPTTISSVVATRSSSVHQQVQGEMETTKGIKRPAAGSGSFHFSITTAKNRDGERPRSGSFVGMLEQAEARHKTIGGTEDKPFSSLREKEGLRDLQPKGGPFAVGRPKQDGAPPKGSVLPWDRRESLKKTETVTASKNAATDTGAVAGEEVESSQEEVEEAVEALEVQEEEGRTAFGIKLRSTSQSMRFRSDSTSNHVSKPQVCEDQHERQKRQEISDNVCNMSKKLPTNISTSGDIRVTDPTPSSFSLPVKNNLPSKGDPHIMPAEVQATSSDTREIETALTVPQEPQPAPQTASSEVSWMSLAMEKTRSLQQLFTSRFPRDFTGVQNTARPQPQVQPTNHTETQISTQTQAQTVKIQQSTAPVQAANQPSSDTVKAETVQSRIQAQTVKPSLMSVQQKTPTASTGLSNTTREAQTSKQTSESQSHPNTSQSASQCPSHPPVQSYLSTGQHTTPQQPPWSNRGLHPTTNQLKPTALVSTTSSATAPPPTSASGRGEREANVQEKDGTSLSGRRAVWAGSVSERAAFLEKRAEWTSPSGTKGVELKKAQTEVQTSGESPALTKTTPLSKDTKPEGRQGVKLAESSPTKVPDRPREDKWLRKNMASSSPSSSPTQPSVLQSMSDSGQPSWMELAKRKSMAWSDKTMD</sequence>
<feature type="region of interest" description="Disordered" evidence="1">
    <location>
        <begin position="873"/>
        <end position="910"/>
    </location>
</feature>
<dbReference type="Gene3D" id="3.30.870.30">
    <property type="entry name" value="MITD, C-terminal phospholipase D-like domain"/>
    <property type="match status" value="1"/>
</dbReference>
<dbReference type="Pfam" id="PF16565">
    <property type="entry name" value="MIT_C"/>
    <property type="match status" value="1"/>
</dbReference>
<evidence type="ECO:0000256" key="1">
    <source>
        <dbReference type="SAM" id="MobiDB-lite"/>
    </source>
</evidence>
<dbReference type="SMART" id="SM00745">
    <property type="entry name" value="MIT"/>
    <property type="match status" value="1"/>
</dbReference>
<feature type="domain" description="MIT" evidence="2">
    <location>
        <begin position="6"/>
        <end position="84"/>
    </location>
</feature>
<feature type="region of interest" description="Disordered" evidence="1">
    <location>
        <begin position="830"/>
        <end position="860"/>
    </location>
</feature>
<feature type="region of interest" description="Disordered" evidence="1">
    <location>
        <begin position="477"/>
        <end position="519"/>
    </location>
</feature>
<evidence type="ECO:0000259" key="2">
    <source>
        <dbReference type="SMART" id="SM00745"/>
    </source>
</evidence>
<dbReference type="InterPro" id="IPR045331">
    <property type="entry name" value="MITD1_N"/>
</dbReference>
<dbReference type="SUPFAM" id="SSF116846">
    <property type="entry name" value="MIT domain"/>
    <property type="match status" value="1"/>
</dbReference>
<evidence type="ECO:0000313" key="3">
    <source>
        <dbReference type="EMBL" id="GLD51991.1"/>
    </source>
</evidence>
<dbReference type="PANTHER" id="PTHR47743:SF1">
    <property type="entry name" value="CRACD-LIKE PROTEIN"/>
    <property type="match status" value="1"/>
</dbReference>
<gene>
    <name evidence="3" type="ORF">AKAME5_000495400</name>
</gene>
<dbReference type="InterPro" id="IPR032341">
    <property type="entry name" value="MITD1_C"/>
</dbReference>
<feature type="compositionally biased region" description="Polar residues" evidence="1">
    <location>
        <begin position="395"/>
        <end position="411"/>
    </location>
</feature>
<dbReference type="Gene3D" id="1.20.58.80">
    <property type="entry name" value="Phosphotransferase system, lactose/cellobiose-type IIA subunit"/>
    <property type="match status" value="1"/>
</dbReference>
<feature type="compositionally biased region" description="Polar residues" evidence="1">
    <location>
        <begin position="972"/>
        <end position="1084"/>
    </location>
</feature>
<dbReference type="Pfam" id="PF04212">
    <property type="entry name" value="MIT"/>
    <property type="match status" value="1"/>
</dbReference>
<accession>A0AAD3R1V4</accession>
<feature type="compositionally biased region" description="Polar residues" evidence="1">
    <location>
        <begin position="778"/>
        <end position="787"/>
    </location>
</feature>
<dbReference type="InterPro" id="IPR028030">
    <property type="entry name" value="DUF4592"/>
</dbReference>
<feature type="compositionally biased region" description="Basic and acidic residues" evidence="1">
    <location>
        <begin position="716"/>
        <end position="742"/>
    </location>
</feature>
<keyword evidence="4" id="KW-1185">Reference proteome</keyword>
<dbReference type="EMBL" id="BRZM01000012">
    <property type="protein sequence ID" value="GLD51991.1"/>
    <property type="molecule type" value="Genomic_DNA"/>
</dbReference>
<feature type="compositionally biased region" description="Low complexity" evidence="1">
    <location>
        <begin position="1251"/>
        <end position="1262"/>
    </location>
</feature>
<name>A0AAD3R1V4_LATJO</name>